<proteinExistence type="predicted"/>
<feature type="compositionally biased region" description="Basic residues" evidence="1">
    <location>
        <begin position="165"/>
        <end position="176"/>
    </location>
</feature>
<feature type="compositionally biased region" description="Polar residues" evidence="1">
    <location>
        <begin position="227"/>
        <end position="243"/>
    </location>
</feature>
<comment type="caution">
    <text evidence="2">The sequence shown here is derived from an EMBL/GenBank/DDBJ whole genome shotgun (WGS) entry which is preliminary data.</text>
</comment>
<evidence type="ECO:0000313" key="3">
    <source>
        <dbReference type="Proteomes" id="UP001564626"/>
    </source>
</evidence>
<gene>
    <name evidence="2" type="ORF">AB8O55_23790</name>
</gene>
<feature type="compositionally biased region" description="Low complexity" evidence="1">
    <location>
        <begin position="192"/>
        <end position="203"/>
    </location>
</feature>
<dbReference type="Proteomes" id="UP001564626">
    <property type="component" value="Unassembled WGS sequence"/>
</dbReference>
<evidence type="ECO:0000256" key="1">
    <source>
        <dbReference type="SAM" id="MobiDB-lite"/>
    </source>
</evidence>
<reference evidence="2 3" key="1">
    <citation type="submission" date="2024-08" db="EMBL/GenBank/DDBJ databases">
        <title>Genome mining of Saccharopolyspora cebuensis PGLac3 from Nigerian medicinal plant.</title>
        <authorList>
            <person name="Ezeobiora C.E."/>
            <person name="Igbokwe N.H."/>
            <person name="Amin D.H."/>
            <person name="Mendie U.E."/>
        </authorList>
    </citation>
    <scope>NUCLEOTIDE SEQUENCE [LARGE SCALE GENOMIC DNA]</scope>
    <source>
        <strain evidence="2 3">PGLac3</strain>
    </source>
</reference>
<name>A0ABV4CMZ0_9PSEU</name>
<keyword evidence="3" id="KW-1185">Reference proteome</keyword>
<protein>
    <submittedName>
        <fullName evidence="2">Uncharacterized protein</fullName>
    </submittedName>
</protein>
<accession>A0ABV4CMZ0</accession>
<sequence>MVDEWRHDRAHLQTGLTDAQLSAALRDWLDRDHHPRQRGARAPWVVVDPAAASLRVQLHQDGTVTQAADNDGSDGVRDVSSLLGANRLKVSDRCRGWIAEAPGYSWDDEATSKGEDKPIKIADHSLDAGRYAIVTTENLWRKASSPWVQSRQETKVARILGRPWRRARSPHRHRTSRRDTRATTTRARRSARLLLARQYPPRQARQRRTCEECGYSPLRKETKQFGPRQSSSNDVPTNTETTR</sequence>
<evidence type="ECO:0000313" key="2">
    <source>
        <dbReference type="EMBL" id="MEY8042441.1"/>
    </source>
</evidence>
<dbReference type="RefSeq" id="WP_345357064.1">
    <property type="nucleotide sequence ID" value="NZ_BAABII010000003.1"/>
</dbReference>
<organism evidence="2 3">
    <name type="scientific">Saccharopolyspora cebuensis</name>
    <dbReference type="NCBI Taxonomy" id="418759"/>
    <lineage>
        <taxon>Bacteria</taxon>
        <taxon>Bacillati</taxon>
        <taxon>Actinomycetota</taxon>
        <taxon>Actinomycetes</taxon>
        <taxon>Pseudonocardiales</taxon>
        <taxon>Pseudonocardiaceae</taxon>
        <taxon>Saccharopolyspora</taxon>
    </lineage>
</organism>
<dbReference type="Gene3D" id="3.30.420.280">
    <property type="match status" value="1"/>
</dbReference>
<feature type="region of interest" description="Disordered" evidence="1">
    <location>
        <begin position="165"/>
        <end position="243"/>
    </location>
</feature>
<dbReference type="EMBL" id="JBGEHV010000056">
    <property type="protein sequence ID" value="MEY8042441.1"/>
    <property type="molecule type" value="Genomic_DNA"/>
</dbReference>